<dbReference type="PRINTS" id="PR01271">
    <property type="entry name" value="HISDACETLASE"/>
</dbReference>
<dbReference type="GO" id="GO:0005634">
    <property type="term" value="C:nucleus"/>
    <property type="evidence" value="ECO:0007669"/>
    <property type="project" value="UniProtKB-SubCell"/>
</dbReference>
<comment type="cofactor">
    <cofactor evidence="1">
        <name>a divalent metal cation</name>
        <dbReference type="ChEBI" id="CHEBI:60240"/>
    </cofactor>
</comment>
<proteinExistence type="inferred from homology"/>
<evidence type="ECO:0000256" key="2">
    <source>
        <dbReference type="ARBA" id="ARBA00004123"/>
    </source>
</evidence>
<keyword evidence="15" id="KW-0539">Nucleus</keyword>
<evidence type="ECO:0000259" key="19">
    <source>
        <dbReference type="Pfam" id="PF00850"/>
    </source>
</evidence>
<evidence type="ECO:0000256" key="7">
    <source>
        <dbReference type="ARBA" id="ARBA00022454"/>
    </source>
</evidence>
<keyword evidence="12" id="KW-0156">Chromatin regulator</keyword>
<dbReference type="GO" id="GO:0031507">
    <property type="term" value="P:heterochromatin formation"/>
    <property type="evidence" value="ECO:0007669"/>
    <property type="project" value="TreeGrafter"/>
</dbReference>
<dbReference type="PANTHER" id="PTHR10625:SF14">
    <property type="entry name" value="HISTONE DEACETYLASE 8"/>
    <property type="match status" value="1"/>
</dbReference>
<dbReference type="InterPro" id="IPR000286">
    <property type="entry name" value="HDACs"/>
</dbReference>
<evidence type="ECO:0000256" key="6">
    <source>
        <dbReference type="ARBA" id="ARBA00012111"/>
    </source>
</evidence>
<dbReference type="InterPro" id="IPR003084">
    <property type="entry name" value="HDAC_I/II"/>
</dbReference>
<protein>
    <recommendedName>
        <fullName evidence="16">Histone deacetylase 8</fullName>
        <ecNumber evidence="6">3.5.1.98</ecNumber>
    </recommendedName>
    <alternativeName>
        <fullName evidence="17">Protein deacetylase HDAC8</fullName>
    </alternativeName>
    <alternativeName>
        <fullName evidence="18">Protein decrotonylase HDAC8</fullName>
    </alternativeName>
</protein>
<keyword evidence="21" id="KW-1185">Reference proteome</keyword>
<name>K5ULV3_PHACS</name>
<evidence type="ECO:0000256" key="12">
    <source>
        <dbReference type="ARBA" id="ARBA00022853"/>
    </source>
</evidence>
<evidence type="ECO:0000256" key="11">
    <source>
        <dbReference type="ARBA" id="ARBA00022801"/>
    </source>
</evidence>
<feature type="domain" description="Histone deacetylase" evidence="19">
    <location>
        <begin position="2"/>
        <end position="279"/>
    </location>
</feature>
<evidence type="ECO:0000256" key="18">
    <source>
        <dbReference type="ARBA" id="ARBA00042783"/>
    </source>
</evidence>
<dbReference type="EC" id="3.5.1.98" evidence="6"/>
<evidence type="ECO:0000256" key="14">
    <source>
        <dbReference type="ARBA" id="ARBA00023163"/>
    </source>
</evidence>
<dbReference type="InterPro" id="IPR023696">
    <property type="entry name" value="Ureohydrolase_dom_sf"/>
</dbReference>
<evidence type="ECO:0000256" key="16">
    <source>
        <dbReference type="ARBA" id="ARBA00040347"/>
    </source>
</evidence>
<evidence type="ECO:0000256" key="15">
    <source>
        <dbReference type="ARBA" id="ARBA00023242"/>
    </source>
</evidence>
<evidence type="ECO:0000256" key="17">
    <source>
        <dbReference type="ARBA" id="ARBA00041964"/>
    </source>
</evidence>
<evidence type="ECO:0000256" key="4">
    <source>
        <dbReference type="ARBA" id="ARBA00004496"/>
    </source>
</evidence>
<evidence type="ECO:0000313" key="21">
    <source>
        <dbReference type="Proteomes" id="UP000008370"/>
    </source>
</evidence>
<comment type="subcellular location">
    <subcellularLocation>
        <location evidence="3">Chromosome</location>
    </subcellularLocation>
    <subcellularLocation>
        <location evidence="4">Cytoplasm</location>
    </subcellularLocation>
    <subcellularLocation>
        <location evidence="2">Nucleus</location>
    </subcellularLocation>
</comment>
<organism evidence="20 21">
    <name type="scientific">Phanerochaete carnosa (strain HHB-10118-sp)</name>
    <name type="common">White-rot fungus</name>
    <name type="synonym">Peniophora carnosa</name>
    <dbReference type="NCBI Taxonomy" id="650164"/>
    <lineage>
        <taxon>Eukaryota</taxon>
        <taxon>Fungi</taxon>
        <taxon>Dikarya</taxon>
        <taxon>Basidiomycota</taxon>
        <taxon>Agaricomycotina</taxon>
        <taxon>Agaricomycetes</taxon>
        <taxon>Polyporales</taxon>
        <taxon>Phanerochaetaceae</taxon>
        <taxon>Phanerochaete</taxon>
    </lineage>
</organism>
<dbReference type="GO" id="GO:0046872">
    <property type="term" value="F:metal ion binding"/>
    <property type="evidence" value="ECO:0007669"/>
    <property type="project" value="UniProtKB-KW"/>
</dbReference>
<dbReference type="OrthoDB" id="73273at2759"/>
<gene>
    <name evidence="20" type="ORF">PHACADRAFT_152840</name>
</gene>
<accession>K5ULV3</accession>
<dbReference type="Pfam" id="PF00850">
    <property type="entry name" value="Hist_deacetyl"/>
    <property type="match status" value="1"/>
</dbReference>
<sequence>MYHSNSYLDFILDPRNSTQSAANAEDNRHTEFGIEEDCPVFRGLPEYVRLVAGATLTATKTLADNQADVAICWDGGRHHAQKSRASGFCYVADCVLALLTLKRVRYPPPDGSLLPRKARVLYLDLDLHFSDGVSQAFLRSHAPAGAPQLLTLSLHHAAPGFFPATALAVLSDPDDSAFDPCTLSVPLARGASNATVARVWRAVERIRDAFRPDFVVLQCGADGLAGDPYALWNWSLSGEGGLGWCVDRVCNTWGCKTLLLGGGGYNSTNVARAWAYLTSIALRQPLPLDSDIPDHSAFPLYAPSFTLDVPAGNAQDHNTDEYLQMVESRFDRAAEIIREKVGQ</sequence>
<dbReference type="GO" id="GO:0005694">
    <property type="term" value="C:chromosome"/>
    <property type="evidence" value="ECO:0007669"/>
    <property type="project" value="UniProtKB-SubCell"/>
</dbReference>
<dbReference type="RefSeq" id="XP_007400932.1">
    <property type="nucleotide sequence ID" value="XM_007400870.1"/>
</dbReference>
<keyword evidence="9" id="KW-0678">Repressor</keyword>
<dbReference type="AlphaFoldDB" id="K5ULV3"/>
<comment type="similarity">
    <text evidence="5">Belongs to the histone deacetylase family. HD type 1 subfamily.</text>
</comment>
<evidence type="ECO:0000313" key="20">
    <source>
        <dbReference type="EMBL" id="EKM50666.1"/>
    </source>
</evidence>
<dbReference type="EMBL" id="JH930478">
    <property type="protein sequence ID" value="EKM50666.1"/>
    <property type="molecule type" value="Genomic_DNA"/>
</dbReference>
<dbReference type="InterPro" id="IPR037138">
    <property type="entry name" value="His_deacetylse_dom_sf"/>
</dbReference>
<dbReference type="PRINTS" id="PR01270">
    <property type="entry name" value="HDASUPER"/>
</dbReference>
<keyword evidence="10" id="KW-0479">Metal-binding</keyword>
<dbReference type="GeneID" id="18908927"/>
<dbReference type="InterPro" id="IPR023801">
    <property type="entry name" value="His_deacetylse_dom"/>
</dbReference>
<evidence type="ECO:0000256" key="9">
    <source>
        <dbReference type="ARBA" id="ARBA00022491"/>
    </source>
</evidence>
<dbReference type="PANTHER" id="PTHR10625">
    <property type="entry name" value="HISTONE DEACETYLASE HDAC1-RELATED"/>
    <property type="match status" value="1"/>
</dbReference>
<evidence type="ECO:0000256" key="13">
    <source>
        <dbReference type="ARBA" id="ARBA00023015"/>
    </source>
</evidence>
<dbReference type="SUPFAM" id="SSF52768">
    <property type="entry name" value="Arginase/deacetylase"/>
    <property type="match status" value="1"/>
</dbReference>
<reference evidence="20 21" key="1">
    <citation type="journal article" date="2012" name="BMC Genomics">
        <title>Comparative genomics of the white-rot fungi, Phanerochaete carnosa and P. chrysosporium, to elucidate the genetic basis of the distinct wood types they colonize.</title>
        <authorList>
            <person name="Suzuki H."/>
            <person name="MacDonald J."/>
            <person name="Syed K."/>
            <person name="Salamov A."/>
            <person name="Hori C."/>
            <person name="Aerts A."/>
            <person name="Henrissat B."/>
            <person name="Wiebenga A."/>
            <person name="vanKuyk P.A."/>
            <person name="Barry K."/>
            <person name="Lindquist E."/>
            <person name="LaButti K."/>
            <person name="Lapidus A."/>
            <person name="Lucas S."/>
            <person name="Coutinho P."/>
            <person name="Gong Y."/>
            <person name="Samejima M."/>
            <person name="Mahadevan R."/>
            <person name="Abou-Zaid M."/>
            <person name="de Vries R.P."/>
            <person name="Igarashi K."/>
            <person name="Yadav J.S."/>
            <person name="Grigoriev I.V."/>
            <person name="Master E.R."/>
        </authorList>
    </citation>
    <scope>NUCLEOTIDE SEQUENCE [LARGE SCALE GENOMIC DNA]</scope>
    <source>
        <strain evidence="20 21">HHB-10118-sp</strain>
    </source>
</reference>
<evidence type="ECO:0000256" key="5">
    <source>
        <dbReference type="ARBA" id="ARBA00006457"/>
    </source>
</evidence>
<dbReference type="KEGG" id="pco:PHACADRAFT_152840"/>
<dbReference type="GO" id="GO:0141221">
    <property type="term" value="F:histone deacetylase activity, hydrolytic mechanism"/>
    <property type="evidence" value="ECO:0007669"/>
    <property type="project" value="UniProtKB-EC"/>
</dbReference>
<evidence type="ECO:0000256" key="10">
    <source>
        <dbReference type="ARBA" id="ARBA00022723"/>
    </source>
</evidence>
<keyword evidence="8" id="KW-0963">Cytoplasm</keyword>
<dbReference type="STRING" id="650164.K5ULV3"/>
<evidence type="ECO:0000256" key="8">
    <source>
        <dbReference type="ARBA" id="ARBA00022490"/>
    </source>
</evidence>
<dbReference type="HOGENOM" id="CLU_007727_7_6_1"/>
<evidence type="ECO:0000256" key="1">
    <source>
        <dbReference type="ARBA" id="ARBA00001968"/>
    </source>
</evidence>
<dbReference type="Gene3D" id="3.40.800.20">
    <property type="entry name" value="Histone deacetylase domain"/>
    <property type="match status" value="1"/>
</dbReference>
<evidence type="ECO:0000256" key="3">
    <source>
        <dbReference type="ARBA" id="ARBA00004286"/>
    </source>
</evidence>
<dbReference type="Proteomes" id="UP000008370">
    <property type="component" value="Unassembled WGS sequence"/>
</dbReference>
<keyword evidence="7" id="KW-0158">Chromosome</keyword>
<keyword evidence="14" id="KW-0804">Transcription</keyword>
<dbReference type="GO" id="GO:0005737">
    <property type="term" value="C:cytoplasm"/>
    <property type="evidence" value="ECO:0007669"/>
    <property type="project" value="UniProtKB-SubCell"/>
</dbReference>
<keyword evidence="13" id="KW-0805">Transcription regulation</keyword>
<dbReference type="InParanoid" id="K5ULV3"/>
<keyword evidence="11" id="KW-0378">Hydrolase</keyword>